<sequence length="408" mass="45428">MKISVLLLVLAYAVAGSSSNRESVNFDHAWRFKLGYENEPVIQCSNSNFPHDLSGLQCQGLTHKVNISNADDCRDTCCADVMCAIWQYSNVGCWTGQSDNCYNKTKVWVGGRRDVPAKQPIPSVAKREYNDSSWEIVDVPHDGLIIGEYTETGPAKQAFLPKYKTFYRKHFSIPSDWKGMSIWVYFEGVFRATTVYLNGEMLLYHDSGYTSFGVRLDNASSIYYGNGEENDNVLAVLSSSKGGTGWWYEGGGIYRHTYLIKTSHVHFTLNGVYGASVPYGSVNSHDENDRSKGLYSDNAKVQVTVEVSNEGNDLYKVYLYSSLYDESGNEVTEDHTSKYRDRMIEIDRDGGKRTHIFDSNTVGPNLDGIVVEVSAPGVGSSTVTIPVTTDVDDYNILTVAKNSLKATY</sequence>
<dbReference type="OrthoDB" id="10069879at2759"/>
<evidence type="ECO:0000256" key="1">
    <source>
        <dbReference type="SAM" id="SignalP"/>
    </source>
</evidence>
<organism evidence="2">
    <name type="scientific">Amphimedon queenslandica</name>
    <name type="common">Sponge</name>
    <dbReference type="NCBI Taxonomy" id="400682"/>
    <lineage>
        <taxon>Eukaryota</taxon>
        <taxon>Metazoa</taxon>
        <taxon>Porifera</taxon>
        <taxon>Demospongiae</taxon>
        <taxon>Heteroscleromorpha</taxon>
        <taxon>Haplosclerida</taxon>
        <taxon>Niphatidae</taxon>
        <taxon>Amphimedon</taxon>
    </lineage>
</organism>
<dbReference type="InParanoid" id="A0A1X7V5G4"/>
<dbReference type="PANTHER" id="PTHR42732:SF1">
    <property type="entry name" value="BETA-MANNOSIDASE"/>
    <property type="match status" value="1"/>
</dbReference>
<proteinExistence type="predicted"/>
<name>A0A1X7V5G4_AMPQE</name>
<dbReference type="PANTHER" id="PTHR42732">
    <property type="entry name" value="BETA-GALACTOSIDASE"/>
    <property type="match status" value="1"/>
</dbReference>
<accession>A0A1X7V5G4</accession>
<dbReference type="AlphaFoldDB" id="A0A1X7V5G4"/>
<protein>
    <submittedName>
        <fullName evidence="2">Uncharacterized protein</fullName>
    </submittedName>
</protein>
<evidence type="ECO:0000313" key="2">
    <source>
        <dbReference type="EnsemblMetazoa" id="Aqu2.1.34762_001"/>
    </source>
</evidence>
<dbReference type="GO" id="GO:0004553">
    <property type="term" value="F:hydrolase activity, hydrolyzing O-glycosyl compounds"/>
    <property type="evidence" value="ECO:0007669"/>
    <property type="project" value="InterPro"/>
</dbReference>
<dbReference type="GO" id="GO:0005975">
    <property type="term" value="P:carbohydrate metabolic process"/>
    <property type="evidence" value="ECO:0007669"/>
    <property type="project" value="InterPro"/>
</dbReference>
<feature type="signal peptide" evidence="1">
    <location>
        <begin position="1"/>
        <end position="19"/>
    </location>
</feature>
<dbReference type="SUPFAM" id="SSF49785">
    <property type="entry name" value="Galactose-binding domain-like"/>
    <property type="match status" value="1"/>
</dbReference>
<reference evidence="2" key="1">
    <citation type="submission" date="2017-05" db="UniProtKB">
        <authorList>
            <consortium name="EnsemblMetazoa"/>
        </authorList>
    </citation>
    <scope>IDENTIFICATION</scope>
</reference>
<keyword evidence="1" id="KW-0732">Signal</keyword>
<dbReference type="InterPro" id="IPR008979">
    <property type="entry name" value="Galactose-bd-like_sf"/>
</dbReference>
<feature type="chain" id="PRO_5010856214" evidence="1">
    <location>
        <begin position="20"/>
        <end position="408"/>
    </location>
</feature>
<dbReference type="eggNOG" id="KOG2024">
    <property type="taxonomic scope" value="Eukaryota"/>
</dbReference>
<dbReference type="InterPro" id="IPR051913">
    <property type="entry name" value="GH2_Domain-Containing"/>
</dbReference>
<dbReference type="EnsemblMetazoa" id="Aqu2.1.34762_001">
    <property type="protein sequence ID" value="Aqu2.1.34762_001"/>
    <property type="gene ID" value="Aqu2.1.34762"/>
</dbReference>
<dbReference type="Gene3D" id="2.60.120.260">
    <property type="entry name" value="Galactose-binding domain-like"/>
    <property type="match status" value="1"/>
</dbReference>